<organism evidence="1 2">
    <name type="scientific">Paraburkholderia elongata</name>
    <dbReference type="NCBI Taxonomy" id="2675747"/>
    <lineage>
        <taxon>Bacteria</taxon>
        <taxon>Pseudomonadati</taxon>
        <taxon>Pseudomonadota</taxon>
        <taxon>Betaproteobacteria</taxon>
        <taxon>Burkholderiales</taxon>
        <taxon>Burkholderiaceae</taxon>
        <taxon>Paraburkholderia</taxon>
    </lineage>
</organism>
<comment type="caution">
    <text evidence="1">The sequence shown here is derived from an EMBL/GenBank/DDBJ whole genome shotgun (WGS) entry which is preliminary data.</text>
</comment>
<sequence>MSDIANMPAVECASFDERLHGIIGQIVDECEREGATDLLTRVNTAVRAEYYALEADGKCHMAFPGCRIVGGVGLLHPGLQQLHLIPATEFHPQARHLHDDRDALALGFFDEFDLYLQCQVGLPPTLFARYGDHPHQCRSFNPTFMKLQDIGAESRPVFTEALARARALSFMR</sequence>
<proteinExistence type="predicted"/>
<dbReference type="Proteomes" id="UP000655523">
    <property type="component" value="Unassembled WGS sequence"/>
</dbReference>
<evidence type="ECO:0000313" key="2">
    <source>
        <dbReference type="Proteomes" id="UP000655523"/>
    </source>
</evidence>
<gene>
    <name evidence="1" type="ORF">GNZ13_35345</name>
</gene>
<reference evidence="1 2" key="1">
    <citation type="submission" date="2019-11" db="EMBL/GenBank/DDBJ databases">
        <title>Metabolism of dissolved organic matter in forest soils.</title>
        <authorList>
            <person name="Cyle K.T."/>
            <person name="Wilhelm R.C."/>
            <person name="Martinez C.E."/>
        </authorList>
    </citation>
    <scope>NUCLEOTIDE SEQUENCE [LARGE SCALE GENOMIC DNA]</scope>
    <source>
        <strain evidence="1 2">5N</strain>
    </source>
</reference>
<accession>A0A972NVF9</accession>
<dbReference type="EMBL" id="WOEZ01000196">
    <property type="protein sequence ID" value="NPT59692.1"/>
    <property type="molecule type" value="Genomic_DNA"/>
</dbReference>
<keyword evidence="2" id="KW-1185">Reference proteome</keyword>
<dbReference type="AlphaFoldDB" id="A0A972NVF9"/>
<protein>
    <submittedName>
        <fullName evidence="1">Uncharacterized protein</fullName>
    </submittedName>
</protein>
<name>A0A972NVF9_9BURK</name>
<evidence type="ECO:0000313" key="1">
    <source>
        <dbReference type="EMBL" id="NPT59692.1"/>
    </source>
</evidence>